<sequence length="135" mass="14996">MTKVTKTAAQWREELDAETYRVTREHGTERAYSHEGFPKEPGIFTCACCGAALFTQETKYESHCGWPAFYAPKSDAPIGETRDTTHGMVRTEVHCDDCGAHLGHVFDDGPQPTGQRYCINGVSIRFHPSDNTAKA</sequence>
<evidence type="ECO:0000256" key="1">
    <source>
        <dbReference type="ARBA" id="ARBA00001947"/>
    </source>
</evidence>
<dbReference type="OrthoDB" id="9785497at2"/>
<dbReference type="GO" id="GO:0046872">
    <property type="term" value="F:metal ion binding"/>
    <property type="evidence" value="ECO:0007669"/>
    <property type="project" value="UniProtKB-KW"/>
</dbReference>
<dbReference type="NCBIfam" id="TIGR00357">
    <property type="entry name" value="peptide-methionine (R)-S-oxide reductase MsrB"/>
    <property type="match status" value="1"/>
</dbReference>
<dbReference type="SUPFAM" id="SSF51316">
    <property type="entry name" value="Mss4-like"/>
    <property type="match status" value="1"/>
</dbReference>
<dbReference type="EMBL" id="CP012023">
    <property type="protein sequence ID" value="ALI54251.1"/>
    <property type="molecule type" value="Genomic_DNA"/>
</dbReference>
<evidence type="ECO:0000256" key="7">
    <source>
        <dbReference type="ARBA" id="ARBA00048488"/>
    </source>
</evidence>
<dbReference type="PANTHER" id="PTHR10173:SF52">
    <property type="entry name" value="METHIONINE-R-SULFOXIDE REDUCTASE B1"/>
    <property type="match status" value="1"/>
</dbReference>
<dbReference type="InterPro" id="IPR028427">
    <property type="entry name" value="Met_Sox_Rdtase_MsrB"/>
</dbReference>
<evidence type="ECO:0000256" key="4">
    <source>
        <dbReference type="ARBA" id="ARBA00022723"/>
    </source>
</evidence>
<gene>
    <name evidence="8" type="ORF">IMCC12053_301</name>
</gene>
<evidence type="ECO:0000313" key="8">
    <source>
        <dbReference type="EMBL" id="ALI54251.1"/>
    </source>
</evidence>
<name>A0A0P0A234_9RHOB</name>
<dbReference type="InterPro" id="IPR011057">
    <property type="entry name" value="Mss4-like_sf"/>
</dbReference>
<dbReference type="Pfam" id="PF01641">
    <property type="entry name" value="SelR"/>
    <property type="match status" value="1"/>
</dbReference>
<dbReference type="PROSITE" id="PS51790">
    <property type="entry name" value="MSRB"/>
    <property type="match status" value="1"/>
</dbReference>
<dbReference type="GO" id="GO:0006979">
    <property type="term" value="P:response to oxidative stress"/>
    <property type="evidence" value="ECO:0007669"/>
    <property type="project" value="InterPro"/>
</dbReference>
<proteinExistence type="inferred from homology"/>
<keyword evidence="9" id="KW-1185">Reference proteome</keyword>
<dbReference type="KEGG" id="cmar:IMCC12053_301"/>
<dbReference type="AlphaFoldDB" id="A0A0P0A234"/>
<evidence type="ECO:0000256" key="2">
    <source>
        <dbReference type="ARBA" id="ARBA00007174"/>
    </source>
</evidence>
<accession>A0A0P0A234</accession>
<dbReference type="EC" id="1.8.4.12" evidence="3"/>
<dbReference type="PANTHER" id="PTHR10173">
    <property type="entry name" value="METHIONINE SULFOXIDE REDUCTASE"/>
    <property type="match status" value="1"/>
</dbReference>
<dbReference type="PATRIC" id="fig|1397108.4.peg.315"/>
<evidence type="ECO:0000256" key="3">
    <source>
        <dbReference type="ARBA" id="ARBA00012499"/>
    </source>
</evidence>
<keyword evidence="4" id="KW-0479">Metal-binding</keyword>
<evidence type="ECO:0000256" key="5">
    <source>
        <dbReference type="ARBA" id="ARBA00022833"/>
    </source>
</evidence>
<comment type="cofactor">
    <cofactor evidence="1">
        <name>Zn(2+)</name>
        <dbReference type="ChEBI" id="CHEBI:29105"/>
    </cofactor>
</comment>
<dbReference type="Gene3D" id="2.170.150.20">
    <property type="entry name" value="Peptide methionine sulfoxide reductase"/>
    <property type="match status" value="1"/>
</dbReference>
<keyword evidence="5" id="KW-0862">Zinc</keyword>
<dbReference type="InterPro" id="IPR002579">
    <property type="entry name" value="Met_Sox_Rdtase_MsrB_dom"/>
</dbReference>
<comment type="similarity">
    <text evidence="2">Belongs to the MsrB Met sulfoxide reductase family.</text>
</comment>
<protein>
    <recommendedName>
        <fullName evidence="3">peptide-methionine (R)-S-oxide reductase</fullName>
        <ecNumber evidence="3">1.8.4.12</ecNumber>
    </recommendedName>
</protein>
<dbReference type="GO" id="GO:0005737">
    <property type="term" value="C:cytoplasm"/>
    <property type="evidence" value="ECO:0007669"/>
    <property type="project" value="TreeGrafter"/>
</dbReference>
<dbReference type="STRING" id="1397108.IMCC12053_301"/>
<evidence type="ECO:0000256" key="6">
    <source>
        <dbReference type="ARBA" id="ARBA00023002"/>
    </source>
</evidence>
<dbReference type="GO" id="GO:0033743">
    <property type="term" value="F:peptide-methionine (R)-S-oxide reductase activity"/>
    <property type="evidence" value="ECO:0007669"/>
    <property type="project" value="UniProtKB-EC"/>
</dbReference>
<dbReference type="RefSeq" id="WP_062215031.1">
    <property type="nucleotide sequence ID" value="NZ_CP012023.1"/>
</dbReference>
<reference evidence="8 9" key="1">
    <citation type="submission" date="2015-05" db="EMBL/GenBank/DDBJ databases">
        <authorList>
            <person name="Wang D.B."/>
            <person name="Wang M."/>
        </authorList>
    </citation>
    <scope>NUCLEOTIDE SEQUENCE [LARGE SCALE GENOMIC DNA]</scope>
    <source>
        <strain evidence="8 9">IMCC 12053</strain>
    </source>
</reference>
<evidence type="ECO:0000313" key="9">
    <source>
        <dbReference type="Proteomes" id="UP000064920"/>
    </source>
</evidence>
<comment type="catalytic activity">
    <reaction evidence="7">
        <text>L-methionyl-[protein] + [thioredoxin]-disulfide + H2O = L-methionyl-(R)-S-oxide-[protein] + [thioredoxin]-dithiol</text>
        <dbReference type="Rhea" id="RHEA:24164"/>
        <dbReference type="Rhea" id="RHEA-COMP:10698"/>
        <dbReference type="Rhea" id="RHEA-COMP:10700"/>
        <dbReference type="Rhea" id="RHEA-COMP:12313"/>
        <dbReference type="Rhea" id="RHEA-COMP:12314"/>
        <dbReference type="ChEBI" id="CHEBI:15377"/>
        <dbReference type="ChEBI" id="CHEBI:16044"/>
        <dbReference type="ChEBI" id="CHEBI:29950"/>
        <dbReference type="ChEBI" id="CHEBI:45764"/>
        <dbReference type="ChEBI" id="CHEBI:50058"/>
        <dbReference type="EC" id="1.8.4.12"/>
    </reaction>
</comment>
<organism evidence="8 9">
    <name type="scientific">Celeribacter marinus</name>
    <dbReference type="NCBI Taxonomy" id="1397108"/>
    <lineage>
        <taxon>Bacteria</taxon>
        <taxon>Pseudomonadati</taxon>
        <taxon>Pseudomonadota</taxon>
        <taxon>Alphaproteobacteria</taxon>
        <taxon>Rhodobacterales</taxon>
        <taxon>Roseobacteraceae</taxon>
        <taxon>Celeribacter</taxon>
    </lineage>
</organism>
<dbReference type="GO" id="GO:0030091">
    <property type="term" value="P:protein repair"/>
    <property type="evidence" value="ECO:0007669"/>
    <property type="project" value="InterPro"/>
</dbReference>
<keyword evidence="6 8" id="KW-0560">Oxidoreductase</keyword>
<dbReference type="FunFam" id="2.170.150.20:FF:000001">
    <property type="entry name" value="Peptide methionine sulfoxide reductase MsrB"/>
    <property type="match status" value="1"/>
</dbReference>
<dbReference type="Proteomes" id="UP000064920">
    <property type="component" value="Chromosome"/>
</dbReference>